<protein>
    <recommendedName>
        <fullName evidence="1">Heterokaryon incompatibility domain-containing protein</fullName>
    </recommendedName>
</protein>
<dbReference type="Pfam" id="PF06985">
    <property type="entry name" value="HET"/>
    <property type="match status" value="1"/>
</dbReference>
<gene>
    <name evidence="2" type="ORF">B0H63DRAFT_516124</name>
</gene>
<evidence type="ECO:0000313" key="3">
    <source>
        <dbReference type="Proteomes" id="UP001285441"/>
    </source>
</evidence>
<organism evidence="2 3">
    <name type="scientific">Podospora didyma</name>
    <dbReference type="NCBI Taxonomy" id="330526"/>
    <lineage>
        <taxon>Eukaryota</taxon>
        <taxon>Fungi</taxon>
        <taxon>Dikarya</taxon>
        <taxon>Ascomycota</taxon>
        <taxon>Pezizomycotina</taxon>
        <taxon>Sordariomycetes</taxon>
        <taxon>Sordariomycetidae</taxon>
        <taxon>Sordariales</taxon>
        <taxon>Podosporaceae</taxon>
        <taxon>Podospora</taxon>
    </lineage>
</organism>
<dbReference type="AlphaFoldDB" id="A0AAE0P3V8"/>
<name>A0AAE0P3V8_9PEZI</name>
<dbReference type="Proteomes" id="UP001285441">
    <property type="component" value="Unassembled WGS sequence"/>
</dbReference>
<dbReference type="InterPro" id="IPR010730">
    <property type="entry name" value="HET"/>
</dbReference>
<feature type="domain" description="Heterokaryon incompatibility" evidence="1">
    <location>
        <begin position="200"/>
        <end position="311"/>
    </location>
</feature>
<dbReference type="EMBL" id="JAULSW010000001">
    <property type="protein sequence ID" value="KAK3392908.1"/>
    <property type="molecule type" value="Genomic_DNA"/>
</dbReference>
<reference evidence="2" key="2">
    <citation type="submission" date="2023-06" db="EMBL/GenBank/DDBJ databases">
        <authorList>
            <consortium name="Lawrence Berkeley National Laboratory"/>
            <person name="Haridas S."/>
            <person name="Hensen N."/>
            <person name="Bonometti L."/>
            <person name="Westerberg I."/>
            <person name="Brannstrom I.O."/>
            <person name="Guillou S."/>
            <person name="Cros-Aarteil S."/>
            <person name="Calhoun S."/>
            <person name="Kuo A."/>
            <person name="Mondo S."/>
            <person name="Pangilinan J."/>
            <person name="Riley R."/>
            <person name="LaButti K."/>
            <person name="Andreopoulos B."/>
            <person name="Lipzen A."/>
            <person name="Chen C."/>
            <person name="Yanf M."/>
            <person name="Daum C."/>
            <person name="Ng V."/>
            <person name="Clum A."/>
            <person name="Steindorff A."/>
            <person name="Ohm R."/>
            <person name="Martin F."/>
            <person name="Silar P."/>
            <person name="Natvig D."/>
            <person name="Lalanne C."/>
            <person name="Gautier V."/>
            <person name="Ament-velasquez S.L."/>
            <person name="Kruys A."/>
            <person name="Hutchinson M.I."/>
            <person name="Powell A.J."/>
            <person name="Barry K."/>
            <person name="Miller A.N."/>
            <person name="Grigoriev I.V."/>
            <person name="Debuchy R."/>
            <person name="Gladieux P."/>
            <person name="Thoren M.H."/>
            <person name="Johannesson H."/>
        </authorList>
    </citation>
    <scope>NUCLEOTIDE SEQUENCE</scope>
    <source>
        <strain evidence="2">CBS 232.78</strain>
    </source>
</reference>
<proteinExistence type="predicted"/>
<keyword evidence="3" id="KW-1185">Reference proteome</keyword>
<evidence type="ECO:0000259" key="1">
    <source>
        <dbReference type="Pfam" id="PF06985"/>
    </source>
</evidence>
<evidence type="ECO:0000313" key="2">
    <source>
        <dbReference type="EMBL" id="KAK3392908.1"/>
    </source>
</evidence>
<comment type="caution">
    <text evidence="2">The sequence shown here is derived from an EMBL/GenBank/DDBJ whole genome shotgun (WGS) entry which is preliminary data.</text>
</comment>
<dbReference type="PANTHER" id="PTHR33112">
    <property type="entry name" value="DOMAIN PROTEIN, PUTATIVE-RELATED"/>
    <property type="match status" value="1"/>
</dbReference>
<accession>A0AAE0P3V8</accession>
<reference evidence="2" key="1">
    <citation type="journal article" date="2023" name="Mol. Phylogenet. Evol.">
        <title>Genome-scale phylogeny and comparative genomics of the fungal order Sordariales.</title>
        <authorList>
            <person name="Hensen N."/>
            <person name="Bonometti L."/>
            <person name="Westerberg I."/>
            <person name="Brannstrom I.O."/>
            <person name="Guillou S."/>
            <person name="Cros-Aarteil S."/>
            <person name="Calhoun S."/>
            <person name="Haridas S."/>
            <person name="Kuo A."/>
            <person name="Mondo S."/>
            <person name="Pangilinan J."/>
            <person name="Riley R."/>
            <person name="LaButti K."/>
            <person name="Andreopoulos B."/>
            <person name="Lipzen A."/>
            <person name="Chen C."/>
            <person name="Yan M."/>
            <person name="Daum C."/>
            <person name="Ng V."/>
            <person name="Clum A."/>
            <person name="Steindorff A."/>
            <person name="Ohm R.A."/>
            <person name="Martin F."/>
            <person name="Silar P."/>
            <person name="Natvig D.O."/>
            <person name="Lalanne C."/>
            <person name="Gautier V."/>
            <person name="Ament-Velasquez S.L."/>
            <person name="Kruys A."/>
            <person name="Hutchinson M.I."/>
            <person name="Powell A.J."/>
            <person name="Barry K."/>
            <person name="Miller A.N."/>
            <person name="Grigoriev I.V."/>
            <person name="Debuchy R."/>
            <person name="Gladieux P."/>
            <person name="Hiltunen Thoren M."/>
            <person name="Johannesson H."/>
        </authorList>
    </citation>
    <scope>NUCLEOTIDE SEQUENCE</scope>
    <source>
        <strain evidence="2">CBS 232.78</strain>
    </source>
</reference>
<sequence>MAAGIMTMVDNASSSCQECTAFQAQFSQASMLGFARDIPSIDAGANSGCHSCAIYQAMYRQFVAAGLLSGPIVPVYLSMAPASRRKPSALAVIPKYTGPSMQFLLRPAEEVEHLLLPRSVHIESRTDSEASFDRLRDWMHTCSSKHASCRRPSLPLSDKHQQAGRTYRPTRLLRISSSDPSTAASIRLCEGDSIPPDVVYATLTYHSRDSHSSSSTPQSPLALTKARMTSFKACNNNIPLASLSQTFQDTIRTARRLGIWYLWIDTLCIVQDSPDDVARESSLMPHIYGNSLLNIAATVSSSVDGAGAGGGLFRERNRLALRPLKIRIGGKDDEKKRDFYLVDADPWREAFEIKKEAAPRPLNSLSRMVAAAAAPRVVHFDTDQLVWECNELTACERYPAGLAGLATAAKEDGGGLLKKTRDSLAANHLSLLKSGAGAEKEDERIIIIPGDQQDESEVK</sequence>
<dbReference type="PANTHER" id="PTHR33112:SF16">
    <property type="entry name" value="HETEROKARYON INCOMPATIBILITY DOMAIN-CONTAINING PROTEIN"/>
    <property type="match status" value="1"/>
</dbReference>